<dbReference type="InterPro" id="IPR013149">
    <property type="entry name" value="ADH-like_C"/>
</dbReference>
<dbReference type="Gene3D" id="3.40.50.720">
    <property type="entry name" value="NAD(P)-binding Rossmann-like Domain"/>
    <property type="match status" value="1"/>
</dbReference>
<keyword evidence="4 8" id="KW-0862">Zinc</keyword>
<comment type="similarity">
    <text evidence="2 8">Belongs to the zinc-containing alcohol dehydrogenase family.</text>
</comment>
<evidence type="ECO:0000256" key="3">
    <source>
        <dbReference type="ARBA" id="ARBA00022723"/>
    </source>
</evidence>
<evidence type="ECO:0000313" key="11">
    <source>
        <dbReference type="Proteomes" id="UP000016960"/>
    </source>
</evidence>
<dbReference type="AlphaFoldDB" id="U5DGT3"/>
<organism evidence="10 11">
    <name type="scientific">Rubidibacter lacunae KORDI 51-2</name>
    <dbReference type="NCBI Taxonomy" id="582515"/>
    <lineage>
        <taxon>Bacteria</taxon>
        <taxon>Bacillati</taxon>
        <taxon>Cyanobacteriota</taxon>
        <taxon>Cyanophyceae</taxon>
        <taxon>Oscillatoriophycideae</taxon>
        <taxon>Chroococcales</taxon>
        <taxon>Aphanothecaceae</taxon>
        <taxon>Rubidibacter</taxon>
    </lineage>
</organism>
<accession>U5DGT3</accession>
<evidence type="ECO:0000256" key="5">
    <source>
        <dbReference type="ARBA" id="ARBA00022857"/>
    </source>
</evidence>
<evidence type="ECO:0000256" key="8">
    <source>
        <dbReference type="RuleBase" id="RU361277"/>
    </source>
</evidence>
<dbReference type="Pfam" id="PF08240">
    <property type="entry name" value="ADH_N"/>
    <property type="match status" value="1"/>
</dbReference>
<dbReference type="PANTHER" id="PTHR42683">
    <property type="entry name" value="ALDEHYDE REDUCTASE"/>
    <property type="match status" value="1"/>
</dbReference>
<evidence type="ECO:0000256" key="4">
    <source>
        <dbReference type="ARBA" id="ARBA00022833"/>
    </source>
</evidence>
<dbReference type="InterPro" id="IPR011032">
    <property type="entry name" value="GroES-like_sf"/>
</dbReference>
<keyword evidence="11" id="KW-1185">Reference proteome</keyword>
<dbReference type="SUPFAM" id="SSF50129">
    <property type="entry name" value="GroES-like"/>
    <property type="match status" value="1"/>
</dbReference>
<feature type="domain" description="Enoyl reductase (ER)" evidence="9">
    <location>
        <begin position="14"/>
        <end position="333"/>
    </location>
</feature>
<dbReference type="FunFam" id="3.40.50.720:FF:000022">
    <property type="entry name" value="Cinnamyl alcohol dehydrogenase"/>
    <property type="match status" value="1"/>
</dbReference>
<comment type="cofactor">
    <cofactor evidence="1 8">
        <name>Zn(2+)</name>
        <dbReference type="ChEBI" id="CHEBI:29105"/>
    </cofactor>
</comment>
<evidence type="ECO:0000313" key="10">
    <source>
        <dbReference type="EMBL" id="ERN40811.1"/>
    </source>
</evidence>
<dbReference type="InterPro" id="IPR020843">
    <property type="entry name" value="ER"/>
</dbReference>
<reference evidence="10 11" key="1">
    <citation type="submission" date="2013-05" db="EMBL/GenBank/DDBJ databases">
        <title>Draft genome sequence of Rubidibacter lacunae KORDI 51-2.</title>
        <authorList>
            <person name="Choi D.H."/>
            <person name="Noh J.H."/>
            <person name="Kwon K.-K."/>
            <person name="Lee J.-H."/>
            <person name="Ryu J.-Y."/>
        </authorList>
    </citation>
    <scope>NUCLEOTIDE SEQUENCE [LARGE SCALE GENOMIC DNA]</scope>
    <source>
        <strain evidence="10 11">KORDI 51-2</strain>
    </source>
</reference>
<evidence type="ECO:0000256" key="2">
    <source>
        <dbReference type="ARBA" id="ARBA00008072"/>
    </source>
</evidence>
<name>U5DGT3_9CHRO</name>
<keyword evidence="3 8" id="KW-0479">Metal-binding</keyword>
<dbReference type="InterPro" id="IPR047109">
    <property type="entry name" value="CAD-like"/>
</dbReference>
<dbReference type="GO" id="GO:0008270">
    <property type="term" value="F:zinc ion binding"/>
    <property type="evidence" value="ECO:0007669"/>
    <property type="project" value="InterPro"/>
</dbReference>
<dbReference type="Pfam" id="PF00107">
    <property type="entry name" value="ADH_zinc_N"/>
    <property type="match status" value="1"/>
</dbReference>
<dbReference type="OrthoDB" id="9770526at2"/>
<dbReference type="FunCoup" id="U5DGT3">
    <property type="interactions" value="326"/>
</dbReference>
<gene>
    <name evidence="10" type="ORF">KR51_00028010</name>
</gene>
<sequence length="336" mass="35949">MTTVRAYAATEENGLLEPFEYELGSIGPYDVDIAVESCGICHSDLSMLENAWGMTQYPFVPGHEAIGTVAALGDLVTNLQIGDRVGLGWHAGYCMTCVQCLSGHHNMCGTAESTIVGRHGAFADIVRAQAVSTFKLPSHLDAPTAGPLFCGGITVFNPLVQFDLAPTSSVGVIGIGGLGHLALQFLRAWGCRVTAFTSSGSKQQEALELGAHDTLNSRDPAAIEAAAGSFDLLLSTVNVKLDWNAYLNTLKPRGRLHVLGVVPQPLDLNVTPMLFAQLSVSSSPVGSPATILKMLEFAARHEIKPKTEHFPMSKVNEALDHLRAGKARYRIVLDRE</sequence>
<evidence type="ECO:0000256" key="6">
    <source>
        <dbReference type="ARBA" id="ARBA00023002"/>
    </source>
</evidence>
<comment type="caution">
    <text evidence="10">The sequence shown here is derived from an EMBL/GenBank/DDBJ whole genome shotgun (WGS) entry which is preliminary data.</text>
</comment>
<dbReference type="CDD" id="cd05283">
    <property type="entry name" value="CAD1"/>
    <property type="match status" value="1"/>
</dbReference>
<protein>
    <recommendedName>
        <fullName evidence="7">alcohol dehydrogenase (NADP(+))</fullName>
        <ecNumber evidence="7">1.1.1.2</ecNumber>
    </recommendedName>
</protein>
<dbReference type="RefSeq" id="WP_022608293.1">
    <property type="nucleotide sequence ID" value="NZ_ASSJ01000070.1"/>
</dbReference>
<dbReference type="STRING" id="582515.KR51_00028010"/>
<dbReference type="InterPro" id="IPR013154">
    <property type="entry name" value="ADH-like_N"/>
</dbReference>
<dbReference type="InterPro" id="IPR002328">
    <property type="entry name" value="ADH_Zn_CS"/>
</dbReference>
<dbReference type="SUPFAM" id="SSF51735">
    <property type="entry name" value="NAD(P)-binding Rossmann-fold domains"/>
    <property type="match status" value="1"/>
</dbReference>
<evidence type="ECO:0000259" key="9">
    <source>
        <dbReference type="SMART" id="SM00829"/>
    </source>
</evidence>
<evidence type="ECO:0000256" key="1">
    <source>
        <dbReference type="ARBA" id="ARBA00001947"/>
    </source>
</evidence>
<dbReference type="eggNOG" id="COG1064">
    <property type="taxonomic scope" value="Bacteria"/>
</dbReference>
<dbReference type="SMART" id="SM00829">
    <property type="entry name" value="PKS_ER"/>
    <property type="match status" value="1"/>
</dbReference>
<dbReference type="EMBL" id="ASSJ01000070">
    <property type="protein sequence ID" value="ERN40811.1"/>
    <property type="molecule type" value="Genomic_DNA"/>
</dbReference>
<dbReference type="PROSITE" id="PS00059">
    <property type="entry name" value="ADH_ZINC"/>
    <property type="match status" value="1"/>
</dbReference>
<dbReference type="Gene3D" id="3.90.180.10">
    <property type="entry name" value="Medium-chain alcohol dehydrogenases, catalytic domain"/>
    <property type="match status" value="1"/>
</dbReference>
<dbReference type="PATRIC" id="fig|582515.4.peg.3154"/>
<dbReference type="Proteomes" id="UP000016960">
    <property type="component" value="Unassembled WGS sequence"/>
</dbReference>
<dbReference type="InParanoid" id="U5DGT3"/>
<dbReference type="EC" id="1.1.1.2" evidence="7"/>
<dbReference type="FunFam" id="3.90.180.10:FF:000018">
    <property type="entry name" value="NAD(P)-dependent alcohol dehydrogenase"/>
    <property type="match status" value="1"/>
</dbReference>
<keyword evidence="6 10" id="KW-0560">Oxidoreductase</keyword>
<dbReference type="InterPro" id="IPR036291">
    <property type="entry name" value="NAD(P)-bd_dom_sf"/>
</dbReference>
<evidence type="ECO:0000256" key="7">
    <source>
        <dbReference type="ARBA" id="ARBA00024074"/>
    </source>
</evidence>
<dbReference type="GO" id="GO:0008106">
    <property type="term" value="F:alcohol dehydrogenase (NADP+) activity"/>
    <property type="evidence" value="ECO:0007669"/>
    <property type="project" value="UniProtKB-EC"/>
</dbReference>
<proteinExistence type="inferred from homology"/>
<keyword evidence="5" id="KW-0521">NADP</keyword>